<dbReference type="EMBL" id="RCTY01000023">
    <property type="protein sequence ID" value="ROU07154.1"/>
    <property type="molecule type" value="Genomic_DNA"/>
</dbReference>
<evidence type="ECO:0000256" key="1">
    <source>
        <dbReference type="SAM" id="MobiDB-lite"/>
    </source>
</evidence>
<dbReference type="Proteomes" id="UP000275910">
    <property type="component" value="Unassembled WGS sequence"/>
</dbReference>
<accession>A0A3N2RID9</accession>
<comment type="caution">
    <text evidence="2">The sequence shown here is derived from an EMBL/GenBank/DDBJ whole genome shotgun (WGS) entry which is preliminary data.</text>
</comment>
<name>A0A3N2RID9_LYSEN</name>
<feature type="compositionally biased region" description="Polar residues" evidence="1">
    <location>
        <begin position="1"/>
        <end position="16"/>
    </location>
</feature>
<evidence type="ECO:0000313" key="3">
    <source>
        <dbReference type="Proteomes" id="UP000275910"/>
    </source>
</evidence>
<feature type="region of interest" description="Disordered" evidence="1">
    <location>
        <begin position="1"/>
        <end position="22"/>
    </location>
</feature>
<dbReference type="InterPro" id="IPR014547">
    <property type="entry name" value="UCP028477"/>
</dbReference>
<sequence length="323" mass="34639">MDGQVSQRARSEQCGSRKQGLERQWLQGQTVGKDPAQGRAARASALASTAFGRTLAAAMLAATLGLLPAQGRAGTGCDSEPLAPRKLADAAQTALLVADALDRRDAPLALVARVGTDLSAQGLVYSHVGFVVRDHPAGRWTAVHLLNECGSDRSNLYSQGLVNFFADDLVNQDARIVWLEPGLAQRLAERLRALPSGALHQPRYNLIARPGSADYQNSTAWVLETLGAALAQTQTPSRNAAFAAAQRDGFRADRVHIPYSKRVLGGLFSANVAFTDHPISTRLGGDYPVVTVRSIVEYLERSGHVQAQSEWRNGRAMRTPGAL</sequence>
<organism evidence="2 3">
    <name type="scientific">Lysobacter enzymogenes</name>
    <dbReference type="NCBI Taxonomy" id="69"/>
    <lineage>
        <taxon>Bacteria</taxon>
        <taxon>Pseudomonadati</taxon>
        <taxon>Pseudomonadota</taxon>
        <taxon>Gammaproteobacteria</taxon>
        <taxon>Lysobacterales</taxon>
        <taxon>Lysobacteraceae</taxon>
        <taxon>Lysobacter</taxon>
    </lineage>
</organism>
<evidence type="ECO:0000313" key="2">
    <source>
        <dbReference type="EMBL" id="ROU07154.1"/>
    </source>
</evidence>
<dbReference type="AlphaFoldDB" id="A0A3N2RID9"/>
<protein>
    <submittedName>
        <fullName evidence="2">DUF2145 domain-containing protein</fullName>
    </submittedName>
</protein>
<proteinExistence type="predicted"/>
<gene>
    <name evidence="2" type="ORF">D9T17_09240</name>
</gene>
<reference evidence="2 3" key="1">
    <citation type="submission" date="2018-10" db="EMBL/GenBank/DDBJ databases">
        <title>The genome of Lysobacter enzymogenes OH11.</title>
        <authorList>
            <person name="Liu F."/>
            <person name="Zhao Y."/>
            <person name="Qian G."/>
            <person name="Chen Y."/>
            <person name="Xu H."/>
        </authorList>
    </citation>
    <scope>NUCLEOTIDE SEQUENCE [LARGE SCALE GENOMIC DNA]</scope>
    <source>
        <strain evidence="2 3">OH11</strain>
    </source>
</reference>
<dbReference type="Pfam" id="PF09916">
    <property type="entry name" value="DUF2145"/>
    <property type="match status" value="1"/>
</dbReference>